<accession>A0A6L5XGX9</accession>
<organism evidence="1 2">
    <name type="scientific">Sodaliphilus pleomorphus</name>
    <dbReference type="NCBI Taxonomy" id="2606626"/>
    <lineage>
        <taxon>Bacteria</taxon>
        <taxon>Pseudomonadati</taxon>
        <taxon>Bacteroidota</taxon>
        <taxon>Bacteroidia</taxon>
        <taxon>Bacteroidales</taxon>
        <taxon>Muribaculaceae</taxon>
        <taxon>Sodaliphilus</taxon>
    </lineage>
</organism>
<reference evidence="1 2" key="1">
    <citation type="submission" date="2019-08" db="EMBL/GenBank/DDBJ databases">
        <title>In-depth cultivation of the pig gut microbiome towards novel bacterial diversity and tailored functional studies.</title>
        <authorList>
            <person name="Wylensek D."/>
            <person name="Hitch T.C.A."/>
            <person name="Clavel T."/>
        </authorList>
    </citation>
    <scope>NUCLEOTIDE SEQUENCE [LARGE SCALE GENOMIC DNA]</scope>
    <source>
        <strain evidence="1 2">Oil-RF-744-WCA-WT-10</strain>
    </source>
</reference>
<gene>
    <name evidence="1" type="ORF">FYJ29_13115</name>
</gene>
<dbReference type="AlphaFoldDB" id="A0A6L5XGX9"/>
<dbReference type="RefSeq" id="WP_154538330.1">
    <property type="nucleotide sequence ID" value="NZ_CP045696.1"/>
</dbReference>
<protein>
    <submittedName>
        <fullName evidence="1">Uncharacterized protein</fullName>
    </submittedName>
</protein>
<evidence type="ECO:0000313" key="2">
    <source>
        <dbReference type="Proteomes" id="UP000483362"/>
    </source>
</evidence>
<evidence type="ECO:0000313" key="1">
    <source>
        <dbReference type="EMBL" id="MSS18688.1"/>
    </source>
</evidence>
<keyword evidence="2" id="KW-1185">Reference proteome</keyword>
<comment type="caution">
    <text evidence="1">The sequence shown here is derived from an EMBL/GenBank/DDBJ whole genome shotgun (WGS) entry which is preliminary data.</text>
</comment>
<dbReference type="Proteomes" id="UP000483362">
    <property type="component" value="Unassembled WGS sequence"/>
</dbReference>
<proteinExistence type="predicted"/>
<name>A0A6L5XGX9_9BACT</name>
<dbReference type="EMBL" id="VULT01000029">
    <property type="protein sequence ID" value="MSS18688.1"/>
    <property type="molecule type" value="Genomic_DNA"/>
</dbReference>
<sequence>MTRATFSVEQNLLRLTVPTGWHELSQGELCMALRCKARNEEPWRQRLAVLLHLTGMKIIRREGIHWVCSVPTTEQKSQRFNLDPELLPSMLEPLQWLDEPGGHPVRPDRLRGVAALPALLHDVPFGTYLQCENCYQGILQNQSEEAVAHLASLLYPGLKGRLEMWEQLGVIQWWAQVKTLFSAQWPNFFKPGDGGNAAAMVEVMNNQIRALTGGDVTKEAEILAIDTWRALTELDAKAREADEFNQKMKKK</sequence>